<feature type="chain" id="PRO_5008898542" description="CUB domain-containing protein" evidence="1">
    <location>
        <begin position="23"/>
        <end position="193"/>
    </location>
</feature>
<dbReference type="AlphaFoldDB" id="A0A1D1VKL3"/>
<gene>
    <name evidence="2" type="primary">RvY_12762-1</name>
    <name evidence="2" type="synonym">RvY_12762.1</name>
    <name evidence="2" type="ORF">RvY_12762</name>
</gene>
<organism evidence="2 3">
    <name type="scientific">Ramazzottius varieornatus</name>
    <name type="common">Water bear</name>
    <name type="synonym">Tardigrade</name>
    <dbReference type="NCBI Taxonomy" id="947166"/>
    <lineage>
        <taxon>Eukaryota</taxon>
        <taxon>Metazoa</taxon>
        <taxon>Ecdysozoa</taxon>
        <taxon>Tardigrada</taxon>
        <taxon>Eutardigrada</taxon>
        <taxon>Parachela</taxon>
        <taxon>Hypsibioidea</taxon>
        <taxon>Ramazzottiidae</taxon>
        <taxon>Ramazzottius</taxon>
    </lineage>
</organism>
<evidence type="ECO:0008006" key="4">
    <source>
        <dbReference type="Google" id="ProtNLM"/>
    </source>
</evidence>
<dbReference type="OrthoDB" id="10048081at2759"/>
<feature type="signal peptide" evidence="1">
    <location>
        <begin position="1"/>
        <end position="22"/>
    </location>
</feature>
<evidence type="ECO:0000256" key="1">
    <source>
        <dbReference type="SAM" id="SignalP"/>
    </source>
</evidence>
<accession>A0A1D1VKL3</accession>
<keyword evidence="1" id="KW-0732">Signal</keyword>
<sequence>MRALTLGFLIGISLLVLSSCQSTTVRVEFELKKFLNAKGITQTGSKCSRLGNACSHKITGYVDTSVPKKGWPGTKGVETWPVILEQKDNSLTMNKVISSDVCSGNFKEAVLRVHIVDAGGALSSAKLVEDFECLSGANTNIAPNEMQATWSEEKSCQAKFNPDNNRLTFKVRVYALPAASCGRPPARPSGKGH</sequence>
<evidence type="ECO:0000313" key="2">
    <source>
        <dbReference type="EMBL" id="GAV02165.1"/>
    </source>
</evidence>
<dbReference type="PROSITE" id="PS51257">
    <property type="entry name" value="PROKAR_LIPOPROTEIN"/>
    <property type="match status" value="1"/>
</dbReference>
<proteinExistence type="predicted"/>
<dbReference type="Proteomes" id="UP000186922">
    <property type="component" value="Unassembled WGS sequence"/>
</dbReference>
<keyword evidence="3" id="KW-1185">Reference proteome</keyword>
<evidence type="ECO:0000313" key="3">
    <source>
        <dbReference type="Proteomes" id="UP000186922"/>
    </source>
</evidence>
<reference evidence="2 3" key="1">
    <citation type="journal article" date="2016" name="Nat. Commun.">
        <title>Extremotolerant tardigrade genome and improved radiotolerance of human cultured cells by tardigrade-unique protein.</title>
        <authorList>
            <person name="Hashimoto T."/>
            <person name="Horikawa D.D."/>
            <person name="Saito Y."/>
            <person name="Kuwahara H."/>
            <person name="Kozuka-Hata H."/>
            <person name="Shin-I T."/>
            <person name="Minakuchi Y."/>
            <person name="Ohishi K."/>
            <person name="Motoyama A."/>
            <person name="Aizu T."/>
            <person name="Enomoto A."/>
            <person name="Kondo K."/>
            <person name="Tanaka S."/>
            <person name="Hara Y."/>
            <person name="Koshikawa S."/>
            <person name="Sagara H."/>
            <person name="Miura T."/>
            <person name="Yokobori S."/>
            <person name="Miyagawa K."/>
            <person name="Suzuki Y."/>
            <person name="Kubo T."/>
            <person name="Oyama M."/>
            <person name="Kohara Y."/>
            <person name="Fujiyama A."/>
            <person name="Arakawa K."/>
            <person name="Katayama T."/>
            <person name="Toyoda A."/>
            <person name="Kunieda T."/>
        </authorList>
    </citation>
    <scope>NUCLEOTIDE SEQUENCE [LARGE SCALE GENOMIC DNA]</scope>
    <source>
        <strain evidence="2 3">YOKOZUNA-1</strain>
    </source>
</reference>
<comment type="caution">
    <text evidence="2">The sequence shown here is derived from an EMBL/GenBank/DDBJ whole genome shotgun (WGS) entry which is preliminary data.</text>
</comment>
<dbReference type="EMBL" id="BDGG01000008">
    <property type="protein sequence ID" value="GAV02165.1"/>
    <property type="molecule type" value="Genomic_DNA"/>
</dbReference>
<protein>
    <recommendedName>
        <fullName evidence="4">CUB domain-containing protein</fullName>
    </recommendedName>
</protein>
<name>A0A1D1VKL3_RAMVA</name>